<organism evidence="1">
    <name type="scientific">Pseudomonas fluorescens</name>
    <dbReference type="NCBI Taxonomy" id="294"/>
    <lineage>
        <taxon>Bacteria</taxon>
        <taxon>Pseudomonadati</taxon>
        <taxon>Pseudomonadota</taxon>
        <taxon>Gammaproteobacteria</taxon>
        <taxon>Pseudomonadales</taxon>
        <taxon>Pseudomonadaceae</taxon>
        <taxon>Pseudomonas</taxon>
    </lineage>
</organism>
<sequence length="54" mass="6166">MELAEVLMRNGSNTERGLQELWTRSVFNISVSTTDDTCAIRALSWSQAMDRAFR</sequence>
<name>A0A5E6MT90_PSEFL</name>
<reference evidence="1" key="1">
    <citation type="submission" date="2019-09" db="EMBL/GenBank/DDBJ databases">
        <authorList>
            <person name="Chandra G."/>
            <person name="Truman W A."/>
        </authorList>
    </citation>
    <scope>NUCLEOTIDE SEQUENCE</scope>
    <source>
        <strain evidence="1">PS683</strain>
    </source>
</reference>
<gene>
    <name evidence="1" type="ORF">PS683_02932</name>
</gene>
<proteinExistence type="predicted"/>
<evidence type="ECO:0000313" key="1">
    <source>
        <dbReference type="EMBL" id="VVM14625.1"/>
    </source>
</evidence>
<protein>
    <submittedName>
        <fullName evidence="1">Uncharacterized protein</fullName>
    </submittedName>
</protein>
<accession>A0A5E6MT90</accession>
<dbReference type="EMBL" id="LR700644">
    <property type="protein sequence ID" value="VVM14625.1"/>
    <property type="molecule type" value="Genomic_DNA"/>
</dbReference>
<dbReference type="AlphaFoldDB" id="A0A5E6MT90"/>